<keyword evidence="2" id="KW-1185">Reference proteome</keyword>
<proteinExistence type="predicted"/>
<protein>
    <submittedName>
        <fullName evidence="1">Uncharacterized protein</fullName>
    </submittedName>
</protein>
<dbReference type="Proteomes" id="UP000176294">
    <property type="component" value="Unassembled WGS sequence"/>
</dbReference>
<accession>A0A1G1STS0</accession>
<comment type="caution">
    <text evidence="1">The sequence shown here is derived from an EMBL/GenBank/DDBJ whole genome shotgun (WGS) entry which is preliminary data.</text>
</comment>
<evidence type="ECO:0000313" key="1">
    <source>
        <dbReference type="EMBL" id="OGX82005.1"/>
    </source>
</evidence>
<dbReference type="AlphaFoldDB" id="A0A1G1STS0"/>
<dbReference type="EMBL" id="MDZB01000153">
    <property type="protein sequence ID" value="OGX82005.1"/>
    <property type="molecule type" value="Genomic_DNA"/>
</dbReference>
<gene>
    <name evidence="1" type="ORF">BEN47_05130</name>
</gene>
<dbReference type="OrthoDB" id="886795at2"/>
<dbReference type="RefSeq" id="WP_070730378.1">
    <property type="nucleotide sequence ID" value="NZ_MDZB01000153.1"/>
</dbReference>
<sequence length="98" mass="11321">MPALYITAVTFHDFSLLSDEVQLAYLLREGTYLARRWGDVHQAVQLHQLPGGFFAEVNYDVNRREITHVFAFEAGSEDDRLEHYAMFVKLPDWMGNTA</sequence>
<reference evidence="1 2" key="1">
    <citation type="submission" date="2016-08" db="EMBL/GenBank/DDBJ databases">
        <title>Hymenobacter coccineus sp. nov., Hymenobacter lapidarius sp. nov. and Hymenobacter glacialis sp. nov., isolated from Antarctic soil.</title>
        <authorList>
            <person name="Sedlacek I."/>
            <person name="Kralova S."/>
            <person name="Kyrova K."/>
            <person name="Maslanova I."/>
            <person name="Stankova E."/>
            <person name="Vrbovska V."/>
            <person name="Nemec M."/>
            <person name="Bartak M."/>
            <person name="Svec P."/>
            <person name="Busse H.-J."/>
            <person name="Pantucek R."/>
        </authorList>
    </citation>
    <scope>NUCLEOTIDE SEQUENCE [LARGE SCALE GENOMIC DNA]</scope>
    <source>
        <strain evidence="1 2">CCM 8643</strain>
    </source>
</reference>
<evidence type="ECO:0000313" key="2">
    <source>
        <dbReference type="Proteomes" id="UP000176294"/>
    </source>
</evidence>
<name>A0A1G1STS0_9BACT</name>
<organism evidence="1 2">
    <name type="scientific">Hymenobacter lapidarius</name>
    <dbReference type="NCBI Taxonomy" id="1908237"/>
    <lineage>
        <taxon>Bacteria</taxon>
        <taxon>Pseudomonadati</taxon>
        <taxon>Bacteroidota</taxon>
        <taxon>Cytophagia</taxon>
        <taxon>Cytophagales</taxon>
        <taxon>Hymenobacteraceae</taxon>
        <taxon>Hymenobacter</taxon>
    </lineage>
</organism>